<dbReference type="eggNOG" id="COG5412">
    <property type="taxonomic scope" value="Bacteria"/>
</dbReference>
<dbReference type="eggNOG" id="COG1842">
    <property type="taxonomic scope" value="Bacteria"/>
</dbReference>
<evidence type="ECO:0000313" key="4">
    <source>
        <dbReference type="Proteomes" id="UP000003824"/>
    </source>
</evidence>
<sequence>MPAISVGSVEVDVVPNARGIQSQLRAALVPPASTIGDEVGRIIGQRIVANITPAVRDGIQDGARAARPAATRGGEQAGGAFARSLRARLEAAFRSMPKLDVRLSDTGVDADLARLRARLESLAGKTVGIDIDAATARAQAADIEERLRRIGAAHPNVAVRADTAAAIAQLQLLQQQIDDISRDPARIRVETDGTFGQRLRAQVQAAEASLPNINLTADSSAAEVEIARLRAQLTALRDVRIGVDMDAATATARIEAIQARLQVLSASDADIAVRVDTGAAAAQLAAVQAMVSGLDGRTANLNVRVSGMQLLITSAIALGPALLPVLPVAAAGLGAIAAAATAAAVGIGGIAAVAAPAFMQIGKVLQAQKAAQDAATNATLQGGQAASQGAQKALQMAGAQQSLAAAHRNAARQIRQAEEGVADAVRNAAEASERAAQQVKQAKRGLADAVQQAADRQRSAAEQVRSAEESLADAQRTARQAQQDLTQARADAARQLEDLESRLANASLSERDAVLAVQEAHTRLIRMREAGESASYVEQQRAQLAYDQAVQRLADQRAETKRLSAEKKKADKAGVEGSDLVLDAQERLRQAEQGVAKGQQQLAKAREDAARQAVQSQRDIAEAQQRVAEAQRNVTRTQEDGARSVARAQEQLAQAQQSAADSIASAQRQIASASLSAAGGVDQAALAQQKYQAELAKLTPAARETMAAYTGLRDAFGAWSKSLQPAVMPIFTRALNGLKNSLPGLTPFVLEAADAIKGLQDRASAGFKSPWWKEFKQDLEGSIKPAIEGLGVSFGNIFKGMAGVVQAFFPHMDSISQRMQDITGRFANWGTSLKGSPEFERFLSYSSEMGPVLADTFGKIGTALMDIGQALKPVSKPLLELIGKFAEGLSHIATYLPEVVLGLWGLLVVTRLWRIALFLASGAMAAFNLISMAGPWGWIALAIAGVVLAVIYLYRRFSWFRDAVQAVWAAIQAGAMWLWNNALKPAFNGISAALQTVGRWAMWLWNNAIKPAFNGIVFLGKILLTALVTIVFLPLYAAFKLIGWIAKWLWNNAIKPAFDAIAAAAMWLWNNAFKPAFQWIGDKAKWLWNNAIKPAWNGIQAGAKWMWNNVLRPIFRAFVDGLKTVGGWGKWLWQKAIKPAWDGIVAAGKWAWEKGIKPIFDGWKRIIRSLKGTFDTAVENIKTAWDKVKDVAKKPIQFVVDTVYNKGIVAVWNKVAGAFGAPKLEKYKFASGGIMPGYTPGRDVHRFVSPTGGRLELSGGEAIMRPEWTRAVGSGFVNTMNKVARSRGSQGVKAALAPVFAGNPRTPTDTSLRYSSGGVVQSFADGGIFGWIKDKASDAVGAGSAAWNKIKEGASWLKDGLEASARAGVKHVVDPLLAKFPGMDTSFGRMIRKIPDRILDALFGYTKEADKRGAGGIGGPRIAAALKWAKTQHGKPYQWAGNGNPSWDCSGFMSAIESVIRGQKPHRRWATMAFQGKTAPPGWVKNGKSAFRVGITNAGVGHTAGTLGKTNVESRGGDGVVVGSRARGYNDRMFTDWYGFMPGKYDSGGYLQPGLNLAYNGTGRPEPVFTTSQANALTSLAARGVSGGPARFEGDLFLDSGEFLGRVRGEATAVMQQGQQQLIQVLNSS</sequence>
<reference evidence="4" key="1">
    <citation type="submission" date="2008-12" db="EMBL/GenBank/DDBJ databases">
        <title>Annotation of Streptomyces ghanaensis ATCC 14672.</title>
        <authorList>
            <consortium name="The Broad Institute Genome Sequencing Platform"/>
            <consortium name="Broad Institute Microbial Sequencing Center"/>
            <person name="Fischbach M."/>
            <person name="Ward D."/>
            <person name="Young S."/>
            <person name="Kodira C.D."/>
            <person name="Zeng Q."/>
            <person name="Koehrsen M."/>
            <person name="Godfrey P."/>
            <person name="Alvarado L."/>
            <person name="Berlin A.M."/>
            <person name="Borenstein D."/>
            <person name="Chen Z."/>
            <person name="Engels R."/>
            <person name="Freedman E."/>
            <person name="Gellesch M."/>
            <person name="Goldberg J."/>
            <person name="Griggs A."/>
            <person name="Gujja S."/>
            <person name="Heiman D.I."/>
            <person name="Hepburn T.A."/>
            <person name="Howarth C."/>
            <person name="Jen D."/>
            <person name="Larson L."/>
            <person name="Lewis B."/>
            <person name="Mehta T."/>
            <person name="Park D."/>
            <person name="Pearson M."/>
            <person name="Roberts A."/>
            <person name="Saif S."/>
            <person name="Shea T.D."/>
            <person name="Shenoy N."/>
            <person name="Sisk P."/>
            <person name="Stolte C."/>
            <person name="Sykes S.N."/>
            <person name="Walk T."/>
            <person name="White J."/>
            <person name="Yandava C."/>
            <person name="Straight P."/>
            <person name="Clardy J."/>
            <person name="Hung D."/>
            <person name="Kolter R."/>
            <person name="Mekalanos J."/>
            <person name="Walker S."/>
            <person name="Walsh C.T."/>
            <person name="Wieland B.L.C."/>
            <person name="Ilzarbe M."/>
            <person name="Galagan J."/>
            <person name="Nusbaum C."/>
            <person name="Birren B."/>
        </authorList>
    </citation>
    <scope>NUCLEOTIDE SEQUENCE [LARGE SCALE GENOMIC DNA]</scope>
    <source>
        <strain evidence="4">ATCC 14672 / DSM 40746 / JCM 4963 / KCTC 9882 / NRRL B-12104 / FH 1290</strain>
    </source>
</reference>
<dbReference type="InterPro" id="IPR038765">
    <property type="entry name" value="Papain-like_cys_pep_sf"/>
</dbReference>
<feature type="transmembrane region" description="Helical" evidence="2">
    <location>
        <begin position="936"/>
        <end position="954"/>
    </location>
</feature>
<proteinExistence type="predicted"/>
<dbReference type="SUPFAM" id="SSF54001">
    <property type="entry name" value="Cysteine proteinases"/>
    <property type="match status" value="1"/>
</dbReference>
<evidence type="ECO:0000313" key="3">
    <source>
        <dbReference type="EMBL" id="EFE65751.2"/>
    </source>
</evidence>
<dbReference type="Gene3D" id="3.90.1720.10">
    <property type="entry name" value="endopeptidase domain like (from Nostoc punctiforme)"/>
    <property type="match status" value="1"/>
</dbReference>
<feature type="transmembrane region" description="Helical" evidence="2">
    <location>
        <begin position="1012"/>
        <end position="1036"/>
    </location>
</feature>
<name>D6A4B1_STRV1</name>
<feature type="region of interest" description="Disordered" evidence="1">
    <location>
        <begin position="447"/>
        <end position="489"/>
    </location>
</feature>
<organism evidence="3 4">
    <name type="scientific">Streptomyces viridosporus (strain ATCC 14672 / DSM 40746 / JCM 4963 / KCTC 9882 / NRRL B-12104 / FH 1290)</name>
    <name type="common">Streptomyces ghanaensis</name>
    <dbReference type="NCBI Taxonomy" id="566461"/>
    <lineage>
        <taxon>Bacteria</taxon>
        <taxon>Bacillati</taxon>
        <taxon>Actinomycetota</taxon>
        <taxon>Actinomycetes</taxon>
        <taxon>Kitasatosporales</taxon>
        <taxon>Streptomycetaceae</taxon>
        <taxon>Streptomyces</taxon>
    </lineage>
</organism>
<dbReference type="eggNOG" id="COG1511">
    <property type="taxonomic scope" value="Bacteria"/>
</dbReference>
<feature type="compositionally biased region" description="Low complexity" evidence="1">
    <location>
        <begin position="622"/>
        <end position="632"/>
    </location>
</feature>
<dbReference type="RefSeq" id="WP_004980465.1">
    <property type="nucleotide sequence ID" value="NZ_DS999641.1"/>
</dbReference>
<keyword evidence="2" id="KW-0812">Transmembrane</keyword>
<keyword evidence="2" id="KW-1133">Transmembrane helix</keyword>
<evidence type="ECO:0000256" key="2">
    <source>
        <dbReference type="SAM" id="Phobius"/>
    </source>
</evidence>
<evidence type="ECO:0000256" key="1">
    <source>
        <dbReference type="SAM" id="MobiDB-lite"/>
    </source>
</evidence>
<accession>D6A4B1</accession>
<dbReference type="Proteomes" id="UP000003824">
    <property type="component" value="Unassembled WGS sequence"/>
</dbReference>
<gene>
    <name evidence="3" type="ORF">SSFG_01005</name>
</gene>
<feature type="compositionally biased region" description="Low complexity" evidence="1">
    <location>
        <begin position="472"/>
        <end position="489"/>
    </location>
</feature>
<dbReference type="EMBL" id="DS999641">
    <property type="protein sequence ID" value="EFE65751.2"/>
    <property type="molecule type" value="Genomic_DNA"/>
</dbReference>
<feature type="transmembrane region" description="Helical" evidence="2">
    <location>
        <begin position="336"/>
        <end position="359"/>
    </location>
</feature>
<feature type="region of interest" description="Disordered" evidence="1">
    <location>
        <begin position="592"/>
        <end position="646"/>
    </location>
</feature>
<feature type="transmembrane region" description="Helical" evidence="2">
    <location>
        <begin position="310"/>
        <end position="330"/>
    </location>
</feature>
<keyword evidence="2" id="KW-0472">Membrane</keyword>
<protein>
    <submittedName>
        <fullName evidence="3">Predicted protein</fullName>
    </submittedName>
</protein>